<proteinExistence type="predicted"/>
<accession>A0AA92VA04</accession>
<reference evidence="1 2" key="1">
    <citation type="submission" date="2018-08" db="EMBL/GenBank/DDBJ databases">
        <title>A genome reference for cultivated species of the human gut microbiota.</title>
        <authorList>
            <person name="Zou Y."/>
            <person name="Xue W."/>
            <person name="Luo G."/>
        </authorList>
    </citation>
    <scope>NUCLEOTIDE SEQUENCE [LARGE SCALE GENOMIC DNA]</scope>
    <source>
        <strain evidence="1 2">AF43-2</strain>
    </source>
</reference>
<dbReference type="AlphaFoldDB" id="A0AA92VA04"/>
<name>A0AA92VA04_9BACT</name>
<organism evidence="1 2">
    <name type="scientific">Segatella copri</name>
    <dbReference type="NCBI Taxonomy" id="165179"/>
    <lineage>
        <taxon>Bacteria</taxon>
        <taxon>Pseudomonadati</taxon>
        <taxon>Bacteroidota</taxon>
        <taxon>Bacteroidia</taxon>
        <taxon>Bacteroidales</taxon>
        <taxon>Prevotellaceae</taxon>
        <taxon>Segatella</taxon>
    </lineage>
</organism>
<dbReference type="Proteomes" id="UP000284562">
    <property type="component" value="Unassembled WGS sequence"/>
</dbReference>
<protein>
    <submittedName>
        <fullName evidence="1">Uncharacterized protein</fullName>
    </submittedName>
</protein>
<comment type="caution">
    <text evidence="1">The sequence shown here is derived from an EMBL/GenBank/DDBJ whole genome shotgun (WGS) entry which is preliminary data.</text>
</comment>
<gene>
    <name evidence="1" type="ORF">DW064_00620</name>
</gene>
<dbReference type="EMBL" id="QRNN01000001">
    <property type="protein sequence ID" value="RHK50571.1"/>
    <property type="molecule type" value="Genomic_DNA"/>
</dbReference>
<evidence type="ECO:0000313" key="2">
    <source>
        <dbReference type="Proteomes" id="UP000284562"/>
    </source>
</evidence>
<evidence type="ECO:0000313" key="1">
    <source>
        <dbReference type="EMBL" id="RHK50571.1"/>
    </source>
</evidence>
<sequence>MKRLLNLVMALAMVFVQQHVQMVVKVNVRDARVVVKMAALVDVHESVQAHVAVVVGKDVLNLVLQNVL</sequence>